<sequence length="120" mass="12911">MHPPAGPKRVFALHEEAPGRYSVSGELTFATAPAALKRTLRLFRAQTSVVFDLRKVTRADSAGIALLIEWVRLARKSGASLRLENMPDQVENLVRVSGTGALLASCSGTASQPTDTERHG</sequence>
<proteinExistence type="predicted"/>
<evidence type="ECO:0000259" key="1">
    <source>
        <dbReference type="PROSITE" id="PS50801"/>
    </source>
</evidence>
<dbReference type="PROSITE" id="PS50801">
    <property type="entry name" value="STAS"/>
    <property type="match status" value="1"/>
</dbReference>
<dbReference type="InterPro" id="IPR058548">
    <property type="entry name" value="MlaB-like_STAS"/>
</dbReference>
<dbReference type="InterPro" id="IPR002645">
    <property type="entry name" value="STAS_dom"/>
</dbReference>
<accession>A0A858Q7H1</accession>
<gene>
    <name evidence="2" type="ORF">GNH96_07315</name>
</gene>
<dbReference type="CDD" id="cd07043">
    <property type="entry name" value="STAS_anti-anti-sigma_factors"/>
    <property type="match status" value="1"/>
</dbReference>
<feature type="domain" description="STAS" evidence="1">
    <location>
        <begin position="21"/>
        <end position="98"/>
    </location>
</feature>
<dbReference type="EMBL" id="CP046565">
    <property type="protein sequence ID" value="QJD29799.1"/>
    <property type="molecule type" value="Genomic_DNA"/>
</dbReference>
<evidence type="ECO:0000313" key="3">
    <source>
        <dbReference type="Proteomes" id="UP000503004"/>
    </source>
</evidence>
<dbReference type="InterPro" id="IPR052746">
    <property type="entry name" value="MlaB_ABC_Transporter"/>
</dbReference>
<dbReference type="PANTHER" id="PTHR35849:SF1">
    <property type="entry name" value="INTERMEMBRANE PHOSPHOLIPID TRANSPORT SYSTEM BINDING PROTEIN MLAB"/>
    <property type="match status" value="1"/>
</dbReference>
<dbReference type="InterPro" id="IPR036513">
    <property type="entry name" value="STAS_dom_sf"/>
</dbReference>
<dbReference type="Gene3D" id="3.30.750.24">
    <property type="entry name" value="STAS domain"/>
    <property type="match status" value="1"/>
</dbReference>
<keyword evidence="3" id="KW-1185">Reference proteome</keyword>
<evidence type="ECO:0000313" key="2">
    <source>
        <dbReference type="EMBL" id="QJD29799.1"/>
    </source>
</evidence>
<organism evidence="2 3">
    <name type="scientific">Methylococcus geothermalis</name>
    <dbReference type="NCBI Taxonomy" id="2681310"/>
    <lineage>
        <taxon>Bacteria</taxon>
        <taxon>Pseudomonadati</taxon>
        <taxon>Pseudomonadota</taxon>
        <taxon>Gammaproteobacteria</taxon>
        <taxon>Methylococcales</taxon>
        <taxon>Methylococcaceae</taxon>
        <taxon>Methylococcus</taxon>
    </lineage>
</organism>
<dbReference type="RefSeq" id="WP_169603082.1">
    <property type="nucleotide sequence ID" value="NZ_CP046565.1"/>
</dbReference>
<dbReference type="SUPFAM" id="SSF52091">
    <property type="entry name" value="SpoIIaa-like"/>
    <property type="match status" value="1"/>
</dbReference>
<dbReference type="AlphaFoldDB" id="A0A858Q7H1"/>
<dbReference type="PANTHER" id="PTHR35849">
    <property type="entry name" value="BLR2341 PROTEIN"/>
    <property type="match status" value="1"/>
</dbReference>
<dbReference type="KEGG" id="metu:GNH96_07315"/>
<reference evidence="3" key="1">
    <citation type="submission" date="2019-12" db="EMBL/GenBank/DDBJ databases">
        <authorList>
            <person name="Awala S.I."/>
            <person name="Rhee S.K."/>
        </authorList>
    </citation>
    <scope>NUCLEOTIDE SEQUENCE [LARGE SCALE GENOMIC DNA]</scope>
    <source>
        <strain evidence="3">IM1</strain>
    </source>
</reference>
<name>A0A858Q7H1_9GAMM</name>
<protein>
    <submittedName>
        <fullName evidence="2">STAS domain-containing protein</fullName>
    </submittedName>
</protein>
<dbReference type="Proteomes" id="UP000503004">
    <property type="component" value="Chromosome"/>
</dbReference>
<dbReference type="Pfam" id="PF13466">
    <property type="entry name" value="STAS_2"/>
    <property type="match status" value="1"/>
</dbReference>